<dbReference type="RefSeq" id="WP_348945670.1">
    <property type="nucleotide sequence ID" value="NZ_CP157355.1"/>
</dbReference>
<dbReference type="InterPro" id="IPR013397">
    <property type="entry name" value="CRISPR-assoc_prot_Csy1"/>
</dbReference>
<dbReference type="EMBL" id="CP157355">
    <property type="protein sequence ID" value="XBM01371.1"/>
    <property type="molecule type" value="Genomic_DNA"/>
</dbReference>
<dbReference type="Pfam" id="PF09611">
    <property type="entry name" value="Cas_Csy1"/>
    <property type="match status" value="1"/>
</dbReference>
<dbReference type="KEGG" id="cmav:ABHF33_03510"/>
<accession>A0AAU7FB20</accession>
<gene>
    <name evidence="1" type="primary">csy1</name>
    <name evidence="1" type="ORF">ABHF33_03510</name>
</gene>
<evidence type="ECO:0000313" key="1">
    <source>
        <dbReference type="EMBL" id="XBM01371.1"/>
    </source>
</evidence>
<dbReference type="NCBIfam" id="TIGR02564">
    <property type="entry name" value="cas_Csy1"/>
    <property type="match status" value="1"/>
</dbReference>
<protein>
    <submittedName>
        <fullName evidence="1">Type I-F CRISPR-associated protein Csy1</fullName>
    </submittedName>
</protein>
<organism evidence="1">
    <name type="scientific">Chitinibacter mangrovi</name>
    <dbReference type="NCBI Taxonomy" id="3153927"/>
    <lineage>
        <taxon>Bacteria</taxon>
        <taxon>Pseudomonadati</taxon>
        <taxon>Pseudomonadota</taxon>
        <taxon>Betaproteobacteria</taxon>
        <taxon>Neisseriales</taxon>
        <taxon>Chitinibacteraceae</taxon>
        <taxon>Chitinibacter</taxon>
    </lineage>
</organism>
<reference evidence="1" key="1">
    <citation type="submission" date="2024-05" db="EMBL/GenBank/DDBJ databases">
        <authorList>
            <person name="Yang L."/>
            <person name="Pan L."/>
        </authorList>
    </citation>
    <scope>NUCLEOTIDE SEQUENCE</scope>
    <source>
        <strain evidence="1">FCG-7</strain>
    </source>
</reference>
<dbReference type="AlphaFoldDB" id="A0AAU7FB20"/>
<name>A0AAU7FB20_9NEIS</name>
<proteinExistence type="predicted"/>
<sequence>MSNQMSERIKDYIQGRASARLEKWDKEAEKLHPDVLESELLNLRAAEMAKFEANTWLSDAAQRAKQISFATHPPKYTHSDSKSSSVFMSGNPSASFGYLCTVQLATMQSDVVGNAAALDVAGLLQLEHEGISLAQQIAANDLSALQPFATSEAQLLEWQQGFAQALQNKELRSHALAKQLYFPVGDGQYHLISPLFSSSMAQALHQRISESRFSEAAKAIRQLKREEKFSAEPTVDYPDVAVQTYGGTKPQNISLLNSSRRGQAYLLNCRPPEWKDLPKPPSETKDAFWRELNRRTWRRTRDLKNYLIRVKDRNSTAIIRDLRAQWIDDIIDILLQYAASIQAMGEHAGWSAQSKLPFDEQLWLDPWRAVSDADFRAARERNDWQQGVAKRFGLWLNQRLFDQDLFFGDVEAKEWAGELEGKLARLSDDIADLAQSQGDQQ</sequence>